<keyword evidence="5 6" id="KW-0539">Nucleus</keyword>
<sequence length="507" mass="57110">MSKNCDNRSFLCDLPRIPARDNLNVSHFQNISAFPPTRDPGELSSLYTQLNMMPLQPNSLSKGNNYRSIMPTVGWMDPTIQPYFYYNLALNDPNHKRKNATRETTATLKAWLYEHRKNPYPTKNEKMMLAVITKMTLTQVSTWFANARRRLKKENKIHRPDDENGDDEQSKNDDSDVDIGIRMSIFDFFSDYFLKFMDLDDTSESEINEEEPEHCLEPTSKRFKNDVSYYYQPPVVPQFATTSTPNGGQSAMTTDSSYSCDEKQSNDSLYEHNTTDSLSEKKVLITKVDHKQFSENHKRKLGDNYDSGHSSFTSITTTTADVQSIIAPSNDPPLPPPSKTTTITTRPKGKIWSLVDVVNDSKDNRLQTSPSSSSSISSNNTTSNNNDYSPSLRNNISHLPSPTTLLIRNTIVPTQHQQSYINLFNIPYEVCCSMFNTIPSSTYNLITSPSERSCRISPVNVLTSNVRHSVSPHQSLSPSTLSLSPISPCHATKSISPSKVTSSLVHT</sequence>
<dbReference type="InterPro" id="IPR001356">
    <property type="entry name" value="HD"/>
</dbReference>
<dbReference type="InterPro" id="IPR009057">
    <property type="entry name" value="Homeodomain-like_sf"/>
</dbReference>
<dbReference type="SUPFAM" id="SSF46689">
    <property type="entry name" value="Homeodomain-like"/>
    <property type="match status" value="1"/>
</dbReference>
<dbReference type="Proteomes" id="UP000682733">
    <property type="component" value="Unassembled WGS sequence"/>
</dbReference>
<evidence type="ECO:0000313" key="10">
    <source>
        <dbReference type="EMBL" id="CAF3807720.1"/>
    </source>
</evidence>
<dbReference type="GO" id="GO:0000978">
    <property type="term" value="F:RNA polymerase II cis-regulatory region sequence-specific DNA binding"/>
    <property type="evidence" value="ECO:0007669"/>
    <property type="project" value="TreeGrafter"/>
</dbReference>
<dbReference type="InterPro" id="IPR017970">
    <property type="entry name" value="Homeobox_CS"/>
</dbReference>
<dbReference type="EMBL" id="CAJOBA010007628">
    <property type="protein sequence ID" value="CAF3807720.1"/>
    <property type="molecule type" value="Genomic_DNA"/>
</dbReference>
<feature type="region of interest" description="Disordered" evidence="7">
    <location>
        <begin position="363"/>
        <end position="395"/>
    </location>
</feature>
<evidence type="ECO:0000259" key="8">
    <source>
        <dbReference type="PROSITE" id="PS50071"/>
    </source>
</evidence>
<dbReference type="GO" id="GO:0005634">
    <property type="term" value="C:nucleus"/>
    <property type="evidence" value="ECO:0007669"/>
    <property type="project" value="UniProtKB-SubCell"/>
</dbReference>
<gene>
    <name evidence="9" type="ORF">OVA965_LOCUS16410</name>
    <name evidence="10" type="ORF">TMI583_LOCUS16419</name>
</gene>
<comment type="caution">
    <text evidence="10">The sequence shown here is derived from an EMBL/GenBank/DDBJ whole genome shotgun (WGS) entry which is preliminary data.</text>
</comment>
<dbReference type="PANTHER" id="PTHR11211">
    <property type="entry name" value="IROQUOIS-CLASS HOMEODOMAIN PROTEIN IRX"/>
    <property type="match status" value="1"/>
</dbReference>
<comment type="subcellular location">
    <subcellularLocation>
        <location evidence="1 6">Nucleus</location>
    </subcellularLocation>
</comment>
<dbReference type="PROSITE" id="PS50071">
    <property type="entry name" value="HOMEOBOX_2"/>
    <property type="match status" value="1"/>
</dbReference>
<evidence type="ECO:0000256" key="6">
    <source>
        <dbReference type="PROSITE-ProRule" id="PRU00108"/>
    </source>
</evidence>
<dbReference type="FunFam" id="1.10.10.60:FF:000003">
    <property type="entry name" value="Iroquois-class homeobox protein IRX"/>
    <property type="match status" value="1"/>
</dbReference>
<organism evidence="10 11">
    <name type="scientific">Didymodactylos carnosus</name>
    <dbReference type="NCBI Taxonomy" id="1234261"/>
    <lineage>
        <taxon>Eukaryota</taxon>
        <taxon>Metazoa</taxon>
        <taxon>Spiralia</taxon>
        <taxon>Gnathifera</taxon>
        <taxon>Rotifera</taxon>
        <taxon>Eurotatoria</taxon>
        <taxon>Bdelloidea</taxon>
        <taxon>Philodinida</taxon>
        <taxon>Philodinidae</taxon>
        <taxon>Didymodactylos</taxon>
    </lineage>
</organism>
<feature type="DNA-binding region" description="Homeobox" evidence="6">
    <location>
        <begin position="93"/>
        <end position="155"/>
    </location>
</feature>
<evidence type="ECO:0000256" key="1">
    <source>
        <dbReference type="ARBA" id="ARBA00004123"/>
    </source>
</evidence>
<proteinExistence type="inferred from homology"/>
<dbReference type="AlphaFoldDB" id="A0A8S2JER5"/>
<evidence type="ECO:0000256" key="2">
    <source>
        <dbReference type="ARBA" id="ARBA00008446"/>
    </source>
</evidence>
<dbReference type="CDD" id="cd00086">
    <property type="entry name" value="homeodomain"/>
    <property type="match status" value="1"/>
</dbReference>
<evidence type="ECO:0000256" key="3">
    <source>
        <dbReference type="ARBA" id="ARBA00023125"/>
    </source>
</evidence>
<accession>A0A8S2JER5</accession>
<dbReference type="Gene3D" id="1.10.10.60">
    <property type="entry name" value="Homeodomain-like"/>
    <property type="match status" value="1"/>
</dbReference>
<reference evidence="10" key="1">
    <citation type="submission" date="2021-02" db="EMBL/GenBank/DDBJ databases">
        <authorList>
            <person name="Nowell W R."/>
        </authorList>
    </citation>
    <scope>NUCLEOTIDE SEQUENCE</scope>
</reference>
<evidence type="ECO:0000256" key="7">
    <source>
        <dbReference type="SAM" id="MobiDB-lite"/>
    </source>
</evidence>
<evidence type="ECO:0000313" key="11">
    <source>
        <dbReference type="Proteomes" id="UP000682733"/>
    </source>
</evidence>
<dbReference type="Proteomes" id="UP000677228">
    <property type="component" value="Unassembled WGS sequence"/>
</dbReference>
<feature type="compositionally biased region" description="Low complexity" evidence="7">
    <location>
        <begin position="368"/>
        <end position="391"/>
    </location>
</feature>
<dbReference type="SMART" id="SM00389">
    <property type="entry name" value="HOX"/>
    <property type="match status" value="1"/>
</dbReference>
<dbReference type="InterPro" id="IPR008422">
    <property type="entry name" value="KN_HD"/>
</dbReference>
<dbReference type="EMBL" id="CAJNOK010007617">
    <property type="protein sequence ID" value="CAF1039540.1"/>
    <property type="molecule type" value="Genomic_DNA"/>
</dbReference>
<dbReference type="GO" id="GO:0048468">
    <property type="term" value="P:cell development"/>
    <property type="evidence" value="ECO:0007669"/>
    <property type="project" value="TreeGrafter"/>
</dbReference>
<evidence type="ECO:0000313" key="9">
    <source>
        <dbReference type="EMBL" id="CAF1039540.1"/>
    </source>
</evidence>
<feature type="compositionally biased region" description="Basic and acidic residues" evidence="7">
    <location>
        <begin position="157"/>
        <end position="174"/>
    </location>
</feature>
<dbReference type="PANTHER" id="PTHR11211:SF40">
    <property type="entry name" value="MIRROR, ISOFORM C"/>
    <property type="match status" value="1"/>
</dbReference>
<name>A0A8S2JER5_9BILA</name>
<protein>
    <recommendedName>
        <fullName evidence="8">Homeobox domain-containing protein</fullName>
    </recommendedName>
</protein>
<feature type="domain" description="Homeobox" evidence="8">
    <location>
        <begin position="91"/>
        <end position="154"/>
    </location>
</feature>
<dbReference type="GO" id="GO:0000981">
    <property type="term" value="F:DNA-binding transcription factor activity, RNA polymerase II-specific"/>
    <property type="evidence" value="ECO:0007669"/>
    <property type="project" value="InterPro"/>
</dbReference>
<dbReference type="PROSITE" id="PS00027">
    <property type="entry name" value="HOMEOBOX_1"/>
    <property type="match status" value="1"/>
</dbReference>
<feature type="region of interest" description="Disordered" evidence="7">
    <location>
        <begin position="325"/>
        <end position="346"/>
    </location>
</feature>
<comment type="similarity">
    <text evidence="2">Belongs to the TALE/IRO homeobox family.</text>
</comment>
<dbReference type="GO" id="GO:0030182">
    <property type="term" value="P:neuron differentiation"/>
    <property type="evidence" value="ECO:0007669"/>
    <property type="project" value="TreeGrafter"/>
</dbReference>
<dbReference type="Pfam" id="PF05920">
    <property type="entry name" value="Homeobox_KN"/>
    <property type="match status" value="1"/>
</dbReference>
<evidence type="ECO:0000256" key="4">
    <source>
        <dbReference type="ARBA" id="ARBA00023155"/>
    </source>
</evidence>
<evidence type="ECO:0000256" key="5">
    <source>
        <dbReference type="ARBA" id="ARBA00023242"/>
    </source>
</evidence>
<keyword evidence="3 6" id="KW-0238">DNA-binding</keyword>
<feature type="region of interest" description="Disordered" evidence="7">
    <location>
        <begin position="154"/>
        <end position="175"/>
    </location>
</feature>
<keyword evidence="4 6" id="KW-0371">Homeobox</keyword>